<accession>X1Q6P8</accession>
<protein>
    <submittedName>
        <fullName evidence="1">Uncharacterized protein</fullName>
    </submittedName>
</protein>
<organism evidence="1">
    <name type="scientific">marine sediment metagenome</name>
    <dbReference type="NCBI Taxonomy" id="412755"/>
    <lineage>
        <taxon>unclassified sequences</taxon>
        <taxon>metagenomes</taxon>
        <taxon>ecological metagenomes</taxon>
    </lineage>
</organism>
<gene>
    <name evidence="1" type="ORF">S06H3_63519</name>
</gene>
<dbReference type="Gene3D" id="3.40.50.150">
    <property type="entry name" value="Vaccinia Virus protein VP39"/>
    <property type="match status" value="1"/>
</dbReference>
<sequence length="133" mass="15243">MCRNPNYTLPYVAENLLREKFRSDLCPLVQQGGLKVDLVDLGVGYGEEPNIIINAFLEKLKASENLNCVLVDFSYDMLQMCVYYLDEANMEKSKYQDNFTTIAIHTDFRDLPKFESKIPDSENPRLFAFLGGT</sequence>
<proteinExistence type="predicted"/>
<dbReference type="AlphaFoldDB" id="X1Q6P8"/>
<reference evidence="1" key="1">
    <citation type="journal article" date="2014" name="Front. Microbiol.">
        <title>High frequency of phylogenetically diverse reductive dehalogenase-homologous genes in deep subseafloor sedimentary metagenomes.</title>
        <authorList>
            <person name="Kawai M."/>
            <person name="Futagami T."/>
            <person name="Toyoda A."/>
            <person name="Takaki Y."/>
            <person name="Nishi S."/>
            <person name="Hori S."/>
            <person name="Arai W."/>
            <person name="Tsubouchi T."/>
            <person name="Morono Y."/>
            <person name="Uchiyama I."/>
            <person name="Ito T."/>
            <person name="Fujiyama A."/>
            <person name="Inagaki F."/>
            <person name="Takami H."/>
        </authorList>
    </citation>
    <scope>NUCLEOTIDE SEQUENCE</scope>
    <source>
        <strain evidence="1">Expedition CK06-06</strain>
    </source>
</reference>
<name>X1Q6P8_9ZZZZ</name>
<evidence type="ECO:0000313" key="1">
    <source>
        <dbReference type="EMBL" id="GAI46745.1"/>
    </source>
</evidence>
<feature type="non-terminal residue" evidence="1">
    <location>
        <position position="133"/>
    </location>
</feature>
<dbReference type="InterPro" id="IPR029063">
    <property type="entry name" value="SAM-dependent_MTases_sf"/>
</dbReference>
<comment type="caution">
    <text evidence="1">The sequence shown here is derived from an EMBL/GenBank/DDBJ whole genome shotgun (WGS) entry which is preliminary data.</text>
</comment>
<dbReference type="EMBL" id="BARV01042153">
    <property type="protein sequence ID" value="GAI46745.1"/>
    <property type="molecule type" value="Genomic_DNA"/>
</dbReference>